<dbReference type="Pfam" id="PF14726">
    <property type="entry name" value="RTTN_N"/>
    <property type="match status" value="1"/>
</dbReference>
<feature type="region of interest" description="Disordered" evidence="1">
    <location>
        <begin position="319"/>
        <end position="379"/>
    </location>
</feature>
<gene>
    <name evidence="3" type="ORF">FSP39_015771</name>
</gene>
<dbReference type="GO" id="GO:0032053">
    <property type="term" value="P:ciliary basal body organization"/>
    <property type="evidence" value="ECO:0007669"/>
    <property type="project" value="TreeGrafter"/>
</dbReference>
<reference evidence="3" key="1">
    <citation type="submission" date="2019-08" db="EMBL/GenBank/DDBJ databases">
        <title>The improved chromosome-level genome for the pearl oyster Pinctada fucata martensii using PacBio sequencing and Hi-C.</title>
        <authorList>
            <person name="Zheng Z."/>
        </authorList>
    </citation>
    <scope>NUCLEOTIDE SEQUENCE</scope>
    <source>
        <strain evidence="3">ZZ-2019</strain>
        <tissue evidence="3">Adductor muscle</tissue>
    </source>
</reference>
<dbReference type="InterPro" id="IPR016024">
    <property type="entry name" value="ARM-type_fold"/>
</dbReference>
<protein>
    <recommendedName>
        <fullName evidence="2">Rotatin N-terminal domain-containing protein</fullName>
    </recommendedName>
</protein>
<feature type="compositionally biased region" description="Polar residues" evidence="1">
    <location>
        <begin position="319"/>
        <end position="331"/>
    </location>
</feature>
<comment type="caution">
    <text evidence="3">The sequence shown here is derived from an EMBL/GenBank/DDBJ whole genome shotgun (WGS) entry which is preliminary data.</text>
</comment>
<organism evidence="3 4">
    <name type="scientific">Pinctada imbricata</name>
    <name type="common">Atlantic pearl-oyster</name>
    <name type="synonym">Pinctada martensii</name>
    <dbReference type="NCBI Taxonomy" id="66713"/>
    <lineage>
        <taxon>Eukaryota</taxon>
        <taxon>Metazoa</taxon>
        <taxon>Spiralia</taxon>
        <taxon>Lophotrochozoa</taxon>
        <taxon>Mollusca</taxon>
        <taxon>Bivalvia</taxon>
        <taxon>Autobranchia</taxon>
        <taxon>Pteriomorphia</taxon>
        <taxon>Pterioida</taxon>
        <taxon>Pterioidea</taxon>
        <taxon>Pteriidae</taxon>
        <taxon>Pinctada</taxon>
    </lineage>
</organism>
<evidence type="ECO:0000313" key="3">
    <source>
        <dbReference type="EMBL" id="KAK3086250.1"/>
    </source>
</evidence>
<dbReference type="EMBL" id="VSWD01000012">
    <property type="protein sequence ID" value="KAK3086250.1"/>
    <property type="molecule type" value="Genomic_DNA"/>
</dbReference>
<evidence type="ECO:0000256" key="1">
    <source>
        <dbReference type="SAM" id="MobiDB-lite"/>
    </source>
</evidence>
<dbReference type="InterPro" id="IPR011989">
    <property type="entry name" value="ARM-like"/>
</dbReference>
<evidence type="ECO:0000313" key="4">
    <source>
        <dbReference type="Proteomes" id="UP001186944"/>
    </source>
</evidence>
<dbReference type="GO" id="GO:0036064">
    <property type="term" value="C:ciliary basal body"/>
    <property type="evidence" value="ECO:0007669"/>
    <property type="project" value="InterPro"/>
</dbReference>
<dbReference type="Gene3D" id="1.25.10.10">
    <property type="entry name" value="Leucine-rich Repeat Variant"/>
    <property type="match status" value="2"/>
</dbReference>
<evidence type="ECO:0000259" key="2">
    <source>
        <dbReference type="Pfam" id="PF14726"/>
    </source>
</evidence>
<dbReference type="SUPFAM" id="SSF48371">
    <property type="entry name" value="ARM repeat"/>
    <property type="match status" value="2"/>
</dbReference>
<feature type="compositionally biased region" description="Basic and acidic residues" evidence="1">
    <location>
        <begin position="351"/>
        <end position="362"/>
    </location>
</feature>
<feature type="region of interest" description="Disordered" evidence="1">
    <location>
        <begin position="1601"/>
        <end position="1621"/>
    </location>
</feature>
<dbReference type="PANTHER" id="PTHR31691">
    <property type="entry name" value="ROTATIN"/>
    <property type="match status" value="1"/>
</dbReference>
<dbReference type="Proteomes" id="UP001186944">
    <property type="component" value="Unassembled WGS sequence"/>
</dbReference>
<dbReference type="GO" id="GO:0005814">
    <property type="term" value="C:centriole"/>
    <property type="evidence" value="ECO:0007669"/>
    <property type="project" value="TreeGrafter"/>
</dbReference>
<name>A0AA89BXG1_PINIB</name>
<dbReference type="GO" id="GO:0005813">
    <property type="term" value="C:centrosome"/>
    <property type="evidence" value="ECO:0007669"/>
    <property type="project" value="InterPro"/>
</dbReference>
<feature type="compositionally biased region" description="Low complexity" evidence="1">
    <location>
        <begin position="363"/>
        <end position="374"/>
    </location>
</feature>
<proteinExistence type="predicted"/>
<dbReference type="PANTHER" id="PTHR31691:SF1">
    <property type="entry name" value="ROTATIN"/>
    <property type="match status" value="1"/>
</dbReference>
<dbReference type="InterPro" id="IPR029249">
    <property type="entry name" value="Rotatin_N"/>
</dbReference>
<keyword evidence="4" id="KW-1185">Reference proteome</keyword>
<dbReference type="InterPro" id="IPR030791">
    <property type="entry name" value="Rotatin"/>
</dbReference>
<feature type="domain" description="Rotatin N-terminal" evidence="2">
    <location>
        <begin position="23"/>
        <end position="119"/>
    </location>
</feature>
<feature type="compositionally biased region" description="Low complexity" evidence="1">
    <location>
        <begin position="332"/>
        <end position="345"/>
    </location>
</feature>
<sequence>YTCTSNFIKQSICTVFSGHSLEEIRVRALENLLSKLEHKLICDADIVNERHLLIRLLEWFNYKEPPKQGDVLHLLLKLSQHTASAEILQDIGAVEFLPKLRADVSSSLQPVIDQILENIFCLPETKVDDHVPACIYTKHGQNPVFVPEDTQHVVPTDRQSHISEGQGQSLIVSGRDGTDGYFTREAVESVQQQQVENWTGTSSGLKVTTFPWLALTPTDRHVLLSTNTSLQCRESHLLCSSCEFLCDVVFQDFPAEIFLQRPNIVKNLLGILGSPSHSSTQLIIHAARTLGNLAALLRNRLRYYQDPALFTPKQDFNSVPSSPFATSPSTLSEQSDGSQSTSRSSFTGWADTRHRGDGRDNDTTSSSSTSRASSVGLAPELANPEETDLEDMQTLQCIQITLPQFVTMVMDKALPLLRTGEEGVVVQLMYLLNQVFDLLVTTVSPQVWGETSSQAREIVERIIKSLEEMSDLIHYHHHGDGSHGNSNHEKDRGDLVQHRLTYTGVAGYMARLLKHLVPVQMAKTLLPLNLMKAIQLLVYDEGLSQSYPEVQITLLAYLQQISPEKYRVYVETAKVAQSMEKTCKFLMLCQEEAYKGSSELITMADGALHSLPYHLHLPLVSEFVKLSSSVCARTTEQADLQSKCTDVLLKFLSHPILNVRQQAYSTAIQVLKGSLSIEEASDPSSRACYLSRFLFHPDVLYQIVVFGLADQDSVVSKLATDVLCHILDSQLLMSEELWAELMANLLKSLPILQTYTDMGSPLGKCLLMLTDPQAKYNSGMLPQSERLRGTLRLMFSSDVRVRAEALKRIAWLMSNEEGSTSKLPVFASLDVTNLTNVFIMETPRSVDDDLGRSVFQTDGLRKVYDIFKSSSVDIGVKKSAVDQLAIILEDHNLHAAFKAENGLNTVLNHIKAGLVKQEDSVNENISYLPACTSIVRQLIHHDYSLRHKLAQDTEIYMNLLRVAFLLQKDDRTCYEVAHIFSLLLFDEVAKFDLGGGTKPIIHFSVPQILKKRCRLPFRPACHHETSPHQVALPNDPDPLSSSPSCDMLKVSWNIAWHGGMEGLLKYLSRKKDSQDSNTEFSAKLHLSCIDKKILQGGYLKEGIKQAVYGISNATSHKAVSSALLRLLNYLVTSFGYGGPEIMFGLDWFTSVGRFMKVQPSLPDDESLLQEVLHFISMALKLTNQVSENTLQWLGEMLYQPSGPLIGLSHRSSVQGETRDVPENVNIKRTLDKELLSFISTYNSKLPYLLCRKLKIQQLRGDLAHQLLQRLNVTDAPHFYNLASLEGTLQCLMHITARPKWSQESTELESSTLCSRVLSSLLEVVSAFHIGRGGTSMSYMGKGVTKAATLCLRHLAYEMSTLSDDKVRVDVYIHDCLLSAFHIGHGCMSMSYMGKGVTKADSLCLRHLAYEMSTLSDDKDWPKQWSYVQQNKSVQTSVEGEEEEENGLNWMLTLWAYRDPEVRTAGLGIAVALTSTEIGRILVASQCKHIPGGIWGAAFSILLDQLECSMVRQQAALLLVNLTSQTMPCGSVELEHNIWQGPIVTDTDFEVSLVGLTALLALLHHSQFYQEMLVVLTNFYAQPTIQTAAVMDLVNYNVSTSSSETTLSTTGNPEPRDEGDVSGNIPSVATPSLVSSICQLIRNLVILAPQDTFTCLKKDSFIKVFTQMLDTNLIEAYITEMQGSHSTDQYDVVFCDLLDMYGRILSLLKACILYDTPTRQDVLADRNFLISGFALLTINIKGSTDMMSKLQDLWRSVFEFFTLALQSQGALALDVITDAVQKLWPTLSGMMETLLENRLDYHKDLFISCQQFLSILFGEEGRLHGRQPELSTQTLTISQMLDESSDEKENKDVAMVTSGSRLCKALIGVYDHVLIKSNDLRNPDRLHAIASLRNLLAISESAKDYAIKTGLVETVIEHVKTTHTKLNLEVLQLGKSAAKKKEKEEPLILDLQLTFDLLRNLLYGNESAKMACYYSGLPSLVHRLWSWCQMEPPLMMSALSLLSTYTAKCPTAASSLAYTTAHVTSASQSGAKVSQQLSSNSLVHCMIKLAGRDGHKDGMLRAVYSVLATLTLSSECRNVIYKSNFLRDFLDLNPRKTKKSKRVLLMEQLWTELLVNLSFSLEGQQMILKTGDSLELLLDFVECCQGHTFECSLLIIRNMCCHGSCKPKLLSNDKLLPQILQCLESKSEKVQTIAASALWALVFNNQKAKVAMKNANLVPKLQDLLGRINEGKRTQEKYIQDLNNVIITVTE</sequence>
<feature type="non-terminal residue" evidence="3">
    <location>
        <position position="1"/>
    </location>
</feature>
<dbReference type="GO" id="GO:0010457">
    <property type="term" value="P:centriole-centriole cohesion"/>
    <property type="evidence" value="ECO:0007669"/>
    <property type="project" value="TreeGrafter"/>
</dbReference>
<accession>A0AA89BXG1</accession>
<dbReference type="GO" id="GO:0007099">
    <property type="term" value="P:centriole replication"/>
    <property type="evidence" value="ECO:0007669"/>
    <property type="project" value="TreeGrafter"/>
</dbReference>